<dbReference type="AlphaFoldDB" id="A7VRF7"/>
<dbReference type="Proteomes" id="UP000003490">
    <property type="component" value="Unassembled WGS sequence"/>
</dbReference>
<dbReference type="HOGENOM" id="CLU_2506877_0_0_9"/>
<proteinExistence type="predicted"/>
<gene>
    <name evidence="1" type="ORF">CLOLEP_01139</name>
</gene>
<name>A7VRF7_9FIRM</name>
<evidence type="ECO:0000313" key="2">
    <source>
        <dbReference type="Proteomes" id="UP000003490"/>
    </source>
</evidence>
<organism evidence="1 2">
    <name type="scientific">[Clostridium] leptum DSM 753</name>
    <dbReference type="NCBI Taxonomy" id="428125"/>
    <lineage>
        <taxon>Bacteria</taxon>
        <taxon>Bacillati</taxon>
        <taxon>Bacillota</taxon>
        <taxon>Clostridia</taxon>
        <taxon>Eubacteriales</taxon>
        <taxon>Oscillospiraceae</taxon>
        <taxon>Oscillospiraceae incertae sedis</taxon>
    </lineage>
</organism>
<accession>A7VRF7</accession>
<reference evidence="1 2" key="1">
    <citation type="submission" date="2007-08" db="EMBL/GenBank/DDBJ databases">
        <title>Draft genome sequence of Clostridium leptum (DSM 753).</title>
        <authorList>
            <person name="Sudarsanam P."/>
            <person name="Ley R."/>
            <person name="Guruge J."/>
            <person name="Turnbaugh P.J."/>
            <person name="Mahowald M."/>
            <person name="Liep D."/>
            <person name="Gordon J."/>
        </authorList>
    </citation>
    <scope>NUCLEOTIDE SEQUENCE [LARGE SCALE GENOMIC DNA]</scope>
    <source>
        <strain evidence="1 2">DSM 753</strain>
    </source>
</reference>
<comment type="caution">
    <text evidence="1">The sequence shown here is derived from an EMBL/GenBank/DDBJ whole genome shotgun (WGS) entry which is preliminary data.</text>
</comment>
<protein>
    <submittedName>
        <fullName evidence="1">Uncharacterized protein</fullName>
    </submittedName>
</protein>
<reference evidence="1 2" key="2">
    <citation type="submission" date="2007-08" db="EMBL/GenBank/DDBJ databases">
        <authorList>
            <person name="Fulton L."/>
            <person name="Clifton S."/>
            <person name="Fulton B."/>
            <person name="Xu J."/>
            <person name="Minx P."/>
            <person name="Pepin K.H."/>
            <person name="Johnson M."/>
            <person name="Thiruvilangam P."/>
            <person name="Bhonagiri V."/>
            <person name="Nash W.E."/>
            <person name="Wang C."/>
            <person name="Mardis E.R."/>
            <person name="Wilson R.K."/>
        </authorList>
    </citation>
    <scope>NUCLEOTIDE SEQUENCE [LARGE SCALE GENOMIC DNA]</scope>
    <source>
        <strain evidence="1 2">DSM 753</strain>
    </source>
</reference>
<dbReference type="EMBL" id="ABCB02000016">
    <property type="protein sequence ID" value="EDO62278.1"/>
    <property type="molecule type" value="Genomic_DNA"/>
</dbReference>
<evidence type="ECO:0000313" key="1">
    <source>
        <dbReference type="EMBL" id="EDO62278.1"/>
    </source>
</evidence>
<sequence length="85" mass="9994">MKLTHFVPLFCFTGHQNNLCLLWRKKSGFFRKTRDIFRNILPISFCAVKKRPGRRSPVFPDFLQTAALEDRKRGRKTFGISACQF</sequence>